<feature type="compositionally biased region" description="Basic residues" evidence="1">
    <location>
        <begin position="258"/>
        <end position="267"/>
    </location>
</feature>
<name>A0AAE4BRK3_9BACT</name>
<reference evidence="2" key="1">
    <citation type="submission" date="2023-07" db="EMBL/GenBank/DDBJ databases">
        <title>Genomic Encyclopedia of Type Strains, Phase IV (KMG-IV): sequencing the most valuable type-strain genomes for metagenomic binning, comparative biology and taxonomic classification.</title>
        <authorList>
            <person name="Goeker M."/>
        </authorList>
    </citation>
    <scope>NUCLEOTIDE SEQUENCE</scope>
    <source>
        <strain evidence="2">DSM 26174</strain>
    </source>
</reference>
<protein>
    <submittedName>
        <fullName evidence="2">Uncharacterized protein</fullName>
    </submittedName>
</protein>
<feature type="compositionally biased region" description="Basic residues" evidence="1">
    <location>
        <begin position="634"/>
        <end position="645"/>
    </location>
</feature>
<feature type="compositionally biased region" description="Polar residues" evidence="1">
    <location>
        <begin position="1"/>
        <end position="16"/>
    </location>
</feature>
<dbReference type="Proteomes" id="UP001185092">
    <property type="component" value="Unassembled WGS sequence"/>
</dbReference>
<feature type="region of interest" description="Disordered" evidence="1">
    <location>
        <begin position="618"/>
        <end position="645"/>
    </location>
</feature>
<comment type="caution">
    <text evidence="2">The sequence shown here is derived from an EMBL/GenBank/DDBJ whole genome shotgun (WGS) entry which is preliminary data.</text>
</comment>
<feature type="compositionally biased region" description="Basic and acidic residues" evidence="1">
    <location>
        <begin position="177"/>
        <end position="187"/>
    </location>
</feature>
<dbReference type="EMBL" id="JAVDQD010000004">
    <property type="protein sequence ID" value="MDR6240309.1"/>
    <property type="molecule type" value="Genomic_DNA"/>
</dbReference>
<dbReference type="AlphaFoldDB" id="A0AAE4BRK3"/>
<gene>
    <name evidence="2" type="ORF">HNQ88_003375</name>
</gene>
<proteinExistence type="predicted"/>
<feature type="region of interest" description="Disordered" evidence="1">
    <location>
        <begin position="177"/>
        <end position="292"/>
    </location>
</feature>
<evidence type="ECO:0000313" key="3">
    <source>
        <dbReference type="Proteomes" id="UP001185092"/>
    </source>
</evidence>
<sequence>MFKQQSFNDRQQSVLSKPQGGVKQSPPMMSNTLNPEAYPIQRIKATLPAEAWRRGLEKDPASKFHVSATRHSVIVPGGRGYPHLTIDIESTQFSKDRRSVHIEFSMAHYSVEEKGLRIPFFDDGKGHMACGRAYSELIKKALRQIDGWTKGMKIGVSFVDDRGQSFAEIKAAEFFEHEVQSSSKDVEQNGDGAEGASADMESTASAEEPRVKELEVEVSVPNPKKKGKKKGKKENPFDWEAMMAEVDKESQKLAKDTGKKKKGKAKPKSTSTPVDKESSAAQKPNGDDSLSSEWLERERIRKEWEDFLEIPDFSLIGEDLYMDKMDPQDLQTVMSLYNPFLGRLGSLSKRQLSKMTDKVKGVDGIFSRMRSKVAMVSSGRMKKDKAHQLIQDNISEIELISSKLVPTEIHHVKVHDLVPEMKEEHRQLMLPYYRASFGLFFSTMGVYFLNIRILEYYSMILSNILHISRLQTDIGSGYEIDYEHFLRLMIDIQHTHSISADAILPHGIDSIGMLRSLPAYQKNKFSDSQKQLDRAIEIFELSQEVVRKTSGLSVEEWMRLNSCAGEEMAAVSSKYAECSEKKEVDVASICLFEDKKNNERIEVVARLLMALVPVASSATAGPAGGESVPISSGKSKKRKSKAKTS</sequence>
<organism evidence="2 3">
    <name type="scientific">Aureibacter tunicatorum</name>
    <dbReference type="NCBI Taxonomy" id="866807"/>
    <lineage>
        <taxon>Bacteria</taxon>
        <taxon>Pseudomonadati</taxon>
        <taxon>Bacteroidota</taxon>
        <taxon>Cytophagia</taxon>
        <taxon>Cytophagales</taxon>
        <taxon>Persicobacteraceae</taxon>
        <taxon>Aureibacter</taxon>
    </lineage>
</organism>
<dbReference type="RefSeq" id="WP_309940207.1">
    <property type="nucleotide sequence ID" value="NZ_AP025305.1"/>
</dbReference>
<feature type="compositionally biased region" description="Basic residues" evidence="1">
    <location>
        <begin position="223"/>
        <end position="232"/>
    </location>
</feature>
<evidence type="ECO:0000256" key="1">
    <source>
        <dbReference type="SAM" id="MobiDB-lite"/>
    </source>
</evidence>
<accession>A0AAE4BRK3</accession>
<feature type="region of interest" description="Disordered" evidence="1">
    <location>
        <begin position="1"/>
        <end position="36"/>
    </location>
</feature>
<keyword evidence="3" id="KW-1185">Reference proteome</keyword>
<feature type="compositionally biased region" description="Basic and acidic residues" evidence="1">
    <location>
        <begin position="245"/>
        <end position="257"/>
    </location>
</feature>
<evidence type="ECO:0000313" key="2">
    <source>
        <dbReference type="EMBL" id="MDR6240309.1"/>
    </source>
</evidence>